<accession>A0AA94JMD4</accession>
<evidence type="ECO:0000313" key="1">
    <source>
        <dbReference type="EMBL" id="RVU87132.1"/>
    </source>
</evidence>
<dbReference type="EMBL" id="RWGX01000005">
    <property type="protein sequence ID" value="RVU87132.1"/>
    <property type="molecule type" value="Genomic_DNA"/>
</dbReference>
<dbReference type="AlphaFoldDB" id="A0AA94JMD4"/>
<name>A0AA94JMD4_9FLAO</name>
<organism evidence="1">
    <name type="scientific">Flavobacterium columnare</name>
    <dbReference type="NCBI Taxonomy" id="996"/>
    <lineage>
        <taxon>Bacteria</taxon>
        <taxon>Pseudomonadati</taxon>
        <taxon>Bacteroidota</taxon>
        <taxon>Flavobacteriia</taxon>
        <taxon>Flavobacteriales</taxon>
        <taxon>Flavobacteriaceae</taxon>
        <taxon>Flavobacterium</taxon>
    </lineage>
</organism>
<proteinExistence type="predicted"/>
<dbReference type="Pfam" id="PF14281">
    <property type="entry name" value="PDDEXK_4"/>
    <property type="match status" value="1"/>
</dbReference>
<sequence>MQIIKLKIVNENNLLKEKFEISQKIIDFKNDIDVQKLQNLYLTKSYLEILSVNRREISHSSFLAWLLDRNENHLLQNFPINKFLEIILIRGASQIESYNSSFYNSIITDNYTIKTLNIKKEHKINSFGRIDILIELSLIINNNEHNLKIIIENKVSSTENNDQTNSYFNYFEGIKQARDIHLYIYLTAIPSLKLNQLTEPECNCKKFIQINYQDLVDRIIEPILNQNISENTRFILKDYLISLSQPSIMDTEENENKQKTKLIMAFGKEEKELLTNFWKKNEKLIMTAMYAISIDDSQDEDIRETSKKAYDLYATSDRDYSTISLYFDDVAVYKDFRKSDIGFYTIKLLDEKNLIDPKVFEFLRKDKSCNFQLIRTKKEVITETELKKYRVNGNPELIYEGEKYFVARNWGKVNGLDNTEKLIKKITEKFPNISYKRN</sequence>
<gene>
    <name evidence="1" type="ORF">EJB19_12350</name>
</gene>
<dbReference type="InterPro" id="IPR029470">
    <property type="entry name" value="PDDEXK_4"/>
</dbReference>
<evidence type="ECO:0008006" key="2">
    <source>
        <dbReference type="Google" id="ProtNLM"/>
    </source>
</evidence>
<protein>
    <recommendedName>
        <fullName evidence="2">PD-(D/E)XK nuclease superfamily protein</fullName>
    </recommendedName>
</protein>
<comment type="caution">
    <text evidence="1">The sequence shown here is derived from an EMBL/GenBank/DDBJ whole genome shotgun (WGS) entry which is preliminary data.</text>
</comment>
<reference evidence="1" key="1">
    <citation type="submission" date="2018-12" db="EMBL/GenBank/DDBJ databases">
        <title>Draft genome sequence of Flaovobacterium columnare BGFS27 isolated from channel catfish in Alabama.</title>
        <authorList>
            <person name="Cai W."/>
            <person name="Arias C."/>
        </authorList>
    </citation>
    <scope>NUCLEOTIDE SEQUENCE [LARGE SCALE GENOMIC DNA]</scope>
    <source>
        <strain evidence="1">BGFS27</strain>
    </source>
</reference>